<keyword evidence="2" id="KW-1133">Transmembrane helix</keyword>
<feature type="compositionally biased region" description="Low complexity" evidence="1">
    <location>
        <begin position="341"/>
        <end position="350"/>
    </location>
</feature>
<feature type="region of interest" description="Disordered" evidence="1">
    <location>
        <begin position="341"/>
        <end position="386"/>
    </location>
</feature>
<feature type="transmembrane region" description="Helical" evidence="2">
    <location>
        <begin position="254"/>
        <end position="273"/>
    </location>
</feature>
<proteinExistence type="predicted"/>
<feature type="transmembrane region" description="Helical" evidence="2">
    <location>
        <begin position="143"/>
        <end position="164"/>
    </location>
</feature>
<feature type="transmembrane region" description="Helical" evidence="2">
    <location>
        <begin position="110"/>
        <end position="131"/>
    </location>
</feature>
<feature type="compositionally biased region" description="Low complexity" evidence="1">
    <location>
        <begin position="45"/>
        <end position="54"/>
    </location>
</feature>
<evidence type="ECO:0000313" key="3">
    <source>
        <dbReference type="EMBL" id="RYO75438.1"/>
    </source>
</evidence>
<evidence type="ECO:0000256" key="1">
    <source>
        <dbReference type="SAM" id="MobiDB-lite"/>
    </source>
</evidence>
<keyword evidence="2" id="KW-0472">Membrane</keyword>
<accession>A0ABY0GS25</accession>
<name>A0ABY0GS25_9PEZI</name>
<comment type="caution">
    <text evidence="3">The sequence shown here is derived from an EMBL/GenBank/DDBJ whole genome shotgun (WGS) entry which is preliminary data.</text>
</comment>
<evidence type="ECO:0000256" key="2">
    <source>
        <dbReference type="SAM" id="Phobius"/>
    </source>
</evidence>
<feature type="transmembrane region" description="Helical" evidence="2">
    <location>
        <begin position="185"/>
        <end position="204"/>
    </location>
</feature>
<gene>
    <name evidence="3" type="ORF">DL762_009976</name>
</gene>
<organism evidence="3 4">
    <name type="scientific">Monosporascus cannonballus</name>
    <dbReference type="NCBI Taxonomy" id="155416"/>
    <lineage>
        <taxon>Eukaryota</taxon>
        <taxon>Fungi</taxon>
        <taxon>Dikarya</taxon>
        <taxon>Ascomycota</taxon>
        <taxon>Pezizomycotina</taxon>
        <taxon>Sordariomycetes</taxon>
        <taxon>Xylariomycetidae</taxon>
        <taxon>Xylariales</taxon>
        <taxon>Xylariales incertae sedis</taxon>
        <taxon>Monosporascus</taxon>
    </lineage>
</organism>
<dbReference type="EMBL" id="QJNS01000703">
    <property type="protein sequence ID" value="RYO75438.1"/>
    <property type="molecule type" value="Genomic_DNA"/>
</dbReference>
<protein>
    <recommendedName>
        <fullName evidence="5">MARVEL domain-containing protein</fullName>
    </recommendedName>
</protein>
<feature type="region of interest" description="Disordered" evidence="1">
    <location>
        <begin position="1"/>
        <end position="79"/>
    </location>
</feature>
<dbReference type="Proteomes" id="UP000294003">
    <property type="component" value="Unassembled WGS sequence"/>
</dbReference>
<reference evidence="3 4" key="1">
    <citation type="submission" date="2018-06" db="EMBL/GenBank/DDBJ databases">
        <title>Complete Genomes of Monosporascus.</title>
        <authorList>
            <person name="Robinson A.J."/>
            <person name="Natvig D.O."/>
        </authorList>
    </citation>
    <scope>NUCLEOTIDE SEQUENCE [LARGE SCALE GENOMIC DNA]</scope>
    <source>
        <strain evidence="3 4">CBS 609.92</strain>
    </source>
</reference>
<keyword evidence="2" id="KW-0812">Transmembrane</keyword>
<sequence length="386" mass="41652">MAQEDLRPTNEAQEEHEKANFDPTRDADMAATTAPGRVQEPIARSQSPSAAPQAGMGTPPMQTAQQPLPQPYHQRQLPYSPYPYQPGPVQYPQAVRVLPPYSKPWTISKLVLTGLSLCWAVVILSLSLVFLVEGGNARATALYAAPITVVALLWNGAELTTYFIRSRKGSDIRRGIHPGAHIAMHLCLWLACALGIFLTLIVAMTTTRMIALCNADDDEDSYSSYYSSNYCEAYYYNNGPYTKDFYIPCLRAMFSMWCLALINHFVLFVLACIDTHQRNRLKPAGVAFVHPGNASCGVPGQGFGIVPASYSPAPPQPVAMTPFPAPPQNYQNLTGFYAPGVPQAPARVPSPAAPSPVWPSQPTPLPGPSGSGADQITPAPPAASGQ</sequence>
<feature type="compositionally biased region" description="Pro residues" evidence="1">
    <location>
        <begin position="351"/>
        <end position="367"/>
    </location>
</feature>
<feature type="compositionally biased region" description="Basic and acidic residues" evidence="1">
    <location>
        <begin position="1"/>
        <end position="28"/>
    </location>
</feature>
<evidence type="ECO:0000313" key="4">
    <source>
        <dbReference type="Proteomes" id="UP000294003"/>
    </source>
</evidence>
<keyword evidence="4" id="KW-1185">Reference proteome</keyword>
<evidence type="ECO:0008006" key="5">
    <source>
        <dbReference type="Google" id="ProtNLM"/>
    </source>
</evidence>